<dbReference type="Gene3D" id="1.20.81.30">
    <property type="entry name" value="Type II secretion system (T2SS), domain F"/>
    <property type="match status" value="2"/>
</dbReference>
<feature type="transmembrane region" description="Helical" evidence="8">
    <location>
        <begin position="371"/>
        <end position="392"/>
    </location>
</feature>
<evidence type="ECO:0000256" key="5">
    <source>
        <dbReference type="ARBA" id="ARBA00022692"/>
    </source>
</evidence>
<feature type="transmembrane region" description="Helical" evidence="8">
    <location>
        <begin position="218"/>
        <end position="237"/>
    </location>
</feature>
<dbReference type="RefSeq" id="WP_046556222.1">
    <property type="nucleotide sequence ID" value="NZ_LAHO01000002.1"/>
</dbReference>
<evidence type="ECO:0000256" key="2">
    <source>
        <dbReference type="ARBA" id="ARBA00005745"/>
    </source>
</evidence>
<proteinExistence type="inferred from homology"/>
<dbReference type="InterPro" id="IPR018076">
    <property type="entry name" value="T2SS_GspF_dom"/>
</dbReference>
<dbReference type="PRINTS" id="PR00812">
    <property type="entry name" value="BCTERIALGSPF"/>
</dbReference>
<dbReference type="Pfam" id="PF00482">
    <property type="entry name" value="T2SSF"/>
    <property type="match status" value="2"/>
</dbReference>
<comment type="caution">
    <text evidence="10">The sequence shown here is derived from an EMBL/GenBank/DDBJ whole genome shotgun (WGS) entry which is preliminary data.</text>
</comment>
<dbReference type="STRING" id="336831.WG68_03310"/>
<gene>
    <name evidence="10" type="ORF">WG68_03310</name>
</gene>
<dbReference type="Proteomes" id="UP000034228">
    <property type="component" value="Unassembled WGS sequence"/>
</dbReference>
<dbReference type="InterPro" id="IPR003004">
    <property type="entry name" value="GspF/PilC"/>
</dbReference>
<name>A0A0M2V958_9GAMM</name>
<evidence type="ECO:0000256" key="1">
    <source>
        <dbReference type="ARBA" id="ARBA00004429"/>
    </source>
</evidence>
<accession>A0A0M2V958</accession>
<dbReference type="EMBL" id="LAHO01000002">
    <property type="protein sequence ID" value="KKO46974.1"/>
    <property type="molecule type" value="Genomic_DNA"/>
</dbReference>
<dbReference type="PANTHER" id="PTHR30012">
    <property type="entry name" value="GENERAL SECRETION PATHWAY PROTEIN"/>
    <property type="match status" value="1"/>
</dbReference>
<keyword evidence="7 8" id="KW-0472">Membrane</keyword>
<evidence type="ECO:0000256" key="6">
    <source>
        <dbReference type="ARBA" id="ARBA00022989"/>
    </source>
</evidence>
<evidence type="ECO:0000256" key="3">
    <source>
        <dbReference type="ARBA" id="ARBA00022475"/>
    </source>
</evidence>
<feature type="domain" description="Type II secretion system protein GspF" evidence="9">
    <location>
        <begin position="69"/>
        <end position="189"/>
    </location>
</feature>
<comment type="subcellular location">
    <subcellularLocation>
        <location evidence="1">Cell inner membrane</location>
        <topology evidence="1">Multi-pass membrane protein</topology>
    </subcellularLocation>
</comment>
<dbReference type="PATRIC" id="fig|336831.14.peg.3820"/>
<evidence type="ECO:0000256" key="8">
    <source>
        <dbReference type="SAM" id="Phobius"/>
    </source>
</evidence>
<keyword evidence="4" id="KW-0997">Cell inner membrane</keyword>
<protein>
    <submittedName>
        <fullName evidence="10">Secretion system protein</fullName>
    </submittedName>
</protein>
<evidence type="ECO:0000256" key="7">
    <source>
        <dbReference type="ARBA" id="ARBA00023136"/>
    </source>
</evidence>
<keyword evidence="5 8" id="KW-0812">Transmembrane</keyword>
<dbReference type="AlphaFoldDB" id="A0A0M2V958"/>
<keyword evidence="3" id="KW-1003">Cell membrane</keyword>
<keyword evidence="6 8" id="KW-1133">Transmembrane helix</keyword>
<comment type="similarity">
    <text evidence="2">Belongs to the GSP F family.</text>
</comment>
<dbReference type="FunFam" id="1.20.81.30:FF:000001">
    <property type="entry name" value="Type II secretion system protein F"/>
    <property type="match status" value="1"/>
</dbReference>
<evidence type="ECO:0000313" key="11">
    <source>
        <dbReference type="Proteomes" id="UP000034228"/>
    </source>
</evidence>
<evidence type="ECO:0000256" key="4">
    <source>
        <dbReference type="ARBA" id="ARBA00022519"/>
    </source>
</evidence>
<sequence>MALFEFKAYDNSGNIVSSVIDSDNLENAQQLLLGQGLLLVSIKPKQVSSALTLFSSDKLSLSELEFITSELALLLRSGVKIDRCLHILSKGKANTVSGRLLTELSVAVKRGESLTEALSKHKHFDSLYINLIKMGEASGELAEVFAGLARDLKFRKELQSKITQALVYPSVIFAVCLLAILFVFNYIVPQMSGMFDNSDNLPVYTTLLIGASNWMQQYQWWLLLGIAAVAGAIRLVAKKGVFNQWLDENLIKIPVIKNAILQIERIRFNTSMALMLDAGVKLDNAIELAAGTVKNSILRNTVAAARAKVKRGVSLTEALSNTPIYPDFYLSLLEVGEESGQLSLVFEEIASRSRNDFSSWTTKITSLLEPLMILFMGGVVGSVVVVMLLSIMSVNDTF</sequence>
<reference evidence="10 11" key="1">
    <citation type="submission" date="2015-03" db="EMBL/GenBank/DDBJ databases">
        <title>Draft genome sequences of two protease-producing strains of Arsukibacterium isolated from two cold and alkaline environments.</title>
        <authorList>
            <person name="Lylloff J.E."/>
            <person name="Skov L.B."/>
            <person name="Jepsen M."/>
            <person name="Hallin P.F."/>
            <person name="Sorensen S.J."/>
            <person name="Stougaard P."/>
            <person name="Glaring M.A."/>
        </authorList>
    </citation>
    <scope>NUCLEOTIDE SEQUENCE [LARGE SCALE GENOMIC DNA]</scope>
    <source>
        <strain evidence="10 11">GCM72</strain>
    </source>
</reference>
<dbReference type="PANTHER" id="PTHR30012:SF0">
    <property type="entry name" value="TYPE II SECRETION SYSTEM PROTEIN F-RELATED"/>
    <property type="match status" value="1"/>
</dbReference>
<organism evidence="10 11">
    <name type="scientific">Arsukibacterium ikkense</name>
    <dbReference type="NCBI Taxonomy" id="336831"/>
    <lineage>
        <taxon>Bacteria</taxon>
        <taxon>Pseudomonadati</taxon>
        <taxon>Pseudomonadota</taxon>
        <taxon>Gammaproteobacteria</taxon>
        <taxon>Chromatiales</taxon>
        <taxon>Chromatiaceae</taxon>
        <taxon>Arsukibacterium</taxon>
    </lineage>
</organism>
<evidence type="ECO:0000259" key="9">
    <source>
        <dbReference type="Pfam" id="PF00482"/>
    </source>
</evidence>
<dbReference type="GO" id="GO:0005886">
    <property type="term" value="C:plasma membrane"/>
    <property type="evidence" value="ECO:0007669"/>
    <property type="project" value="UniProtKB-SubCell"/>
</dbReference>
<keyword evidence="11" id="KW-1185">Reference proteome</keyword>
<dbReference type="InterPro" id="IPR042094">
    <property type="entry name" value="T2SS_GspF_sf"/>
</dbReference>
<evidence type="ECO:0000313" key="10">
    <source>
        <dbReference type="EMBL" id="KKO46974.1"/>
    </source>
</evidence>
<feature type="transmembrane region" description="Helical" evidence="8">
    <location>
        <begin position="165"/>
        <end position="188"/>
    </location>
</feature>
<feature type="domain" description="Type II secretion system protein GspF" evidence="9">
    <location>
        <begin position="270"/>
        <end position="389"/>
    </location>
</feature>
<dbReference type="OrthoDB" id="9805682at2"/>